<dbReference type="SUPFAM" id="SSF51182">
    <property type="entry name" value="RmlC-like cupins"/>
    <property type="match status" value="1"/>
</dbReference>
<organism evidence="5 6">
    <name type="scientific">Actinacidiphila acididurans</name>
    <dbReference type="NCBI Taxonomy" id="2784346"/>
    <lineage>
        <taxon>Bacteria</taxon>
        <taxon>Bacillati</taxon>
        <taxon>Actinomycetota</taxon>
        <taxon>Actinomycetes</taxon>
        <taxon>Kitasatosporales</taxon>
        <taxon>Streptomycetaceae</taxon>
        <taxon>Actinacidiphila</taxon>
    </lineage>
</organism>
<evidence type="ECO:0000256" key="1">
    <source>
        <dbReference type="ARBA" id="ARBA00008416"/>
    </source>
</evidence>
<evidence type="ECO:0000256" key="2">
    <source>
        <dbReference type="RuleBase" id="RU003457"/>
    </source>
</evidence>
<evidence type="ECO:0000313" key="5">
    <source>
        <dbReference type="EMBL" id="MBM9509621.1"/>
    </source>
</evidence>
<feature type="domain" description="Quercetin 2,3-dioxygenase C-terminal cupin" evidence="4">
    <location>
        <begin position="163"/>
        <end position="206"/>
    </location>
</feature>
<dbReference type="InterPro" id="IPR011051">
    <property type="entry name" value="RmlC_Cupin_sf"/>
</dbReference>
<accession>A0ABS2U4F8</accession>
<keyword evidence="6" id="KW-1185">Reference proteome</keyword>
<dbReference type="Pfam" id="PF02678">
    <property type="entry name" value="Pirin"/>
    <property type="match status" value="1"/>
</dbReference>
<evidence type="ECO:0000259" key="4">
    <source>
        <dbReference type="Pfam" id="PF17954"/>
    </source>
</evidence>
<dbReference type="Pfam" id="PF17954">
    <property type="entry name" value="Pirin_C_2"/>
    <property type="match status" value="1"/>
</dbReference>
<dbReference type="InterPro" id="IPR014710">
    <property type="entry name" value="RmlC-like_jellyroll"/>
</dbReference>
<dbReference type="InterPro" id="IPR003829">
    <property type="entry name" value="Pirin_N_dom"/>
</dbReference>
<dbReference type="InterPro" id="IPR012093">
    <property type="entry name" value="Pirin"/>
</dbReference>
<comment type="similarity">
    <text evidence="1 2">Belongs to the pirin family.</text>
</comment>
<sequence>MIEVRRDAERYRGGDPGAGIDSRHAFSFGAHYDPTNLRFGLLLACNEERLAPGAGFAEHPHRDTEIVTWVVEGELTHHDSAGHSAVVRPGQAQLLSAGAGVRHTERNEGTGPLTFVQMWLHPAAFGTPPRYAVRTAADLAPLGQPGAELLVLRSAAPLPAAPFLYVHCVRGRLRLAGHTLGPGDAARITAEAGLHAEPDGEAEYLALAMDGEPSYG</sequence>
<proteinExistence type="inferred from homology"/>
<evidence type="ECO:0000259" key="3">
    <source>
        <dbReference type="Pfam" id="PF02678"/>
    </source>
</evidence>
<gene>
    <name evidence="5" type="ORF">ITX44_34725</name>
</gene>
<dbReference type="Gene3D" id="2.60.120.10">
    <property type="entry name" value="Jelly Rolls"/>
    <property type="match status" value="2"/>
</dbReference>
<feature type="domain" description="Pirin N-terminal" evidence="3">
    <location>
        <begin position="17"/>
        <end position="120"/>
    </location>
</feature>
<dbReference type="InterPro" id="IPR041602">
    <property type="entry name" value="Quercetinase_C"/>
</dbReference>
<reference evidence="5 6" key="1">
    <citation type="submission" date="2021-01" db="EMBL/GenBank/DDBJ databases">
        <title>Streptomyces acididurans sp. nov., isolated from a peat swamp forest soil.</title>
        <authorList>
            <person name="Chantavorakit T."/>
            <person name="Duangmal K."/>
        </authorList>
    </citation>
    <scope>NUCLEOTIDE SEQUENCE [LARGE SCALE GENOMIC DNA]</scope>
    <source>
        <strain evidence="5 6">KK5PA1</strain>
    </source>
</reference>
<dbReference type="RefSeq" id="WP_205362945.1">
    <property type="nucleotide sequence ID" value="NZ_JADKYB010000027.1"/>
</dbReference>
<dbReference type="PANTHER" id="PTHR43212">
    <property type="entry name" value="QUERCETIN 2,3-DIOXYGENASE"/>
    <property type="match status" value="1"/>
</dbReference>
<name>A0ABS2U4F8_9ACTN</name>
<evidence type="ECO:0000313" key="6">
    <source>
        <dbReference type="Proteomes" id="UP000749040"/>
    </source>
</evidence>
<protein>
    <submittedName>
        <fullName evidence="5">Pirin family protein</fullName>
    </submittedName>
</protein>
<dbReference type="PANTHER" id="PTHR43212:SF3">
    <property type="entry name" value="QUERCETIN 2,3-DIOXYGENASE"/>
    <property type="match status" value="1"/>
</dbReference>
<dbReference type="Proteomes" id="UP000749040">
    <property type="component" value="Unassembled WGS sequence"/>
</dbReference>
<comment type="caution">
    <text evidence="5">The sequence shown here is derived from an EMBL/GenBank/DDBJ whole genome shotgun (WGS) entry which is preliminary data.</text>
</comment>
<dbReference type="EMBL" id="JADKYB010000027">
    <property type="protein sequence ID" value="MBM9509621.1"/>
    <property type="molecule type" value="Genomic_DNA"/>
</dbReference>